<evidence type="ECO:0000256" key="5">
    <source>
        <dbReference type="ARBA" id="ARBA00023128"/>
    </source>
</evidence>
<evidence type="ECO:0000256" key="3">
    <source>
        <dbReference type="ARBA" id="ARBA00007116"/>
    </source>
</evidence>
<evidence type="ECO:0000256" key="2">
    <source>
        <dbReference type="ARBA" id="ARBA00004173"/>
    </source>
</evidence>
<dbReference type="CDD" id="cd00432">
    <property type="entry name" value="Ribosomal_L18_L5e"/>
    <property type="match status" value="1"/>
</dbReference>
<dbReference type="FunFam" id="3.30.70.330:FF:000051">
    <property type="entry name" value="Heterogeneous nuclear ribonucleoprotein 1"/>
    <property type="match status" value="1"/>
</dbReference>
<feature type="region of interest" description="Disordered" evidence="9">
    <location>
        <begin position="442"/>
        <end position="462"/>
    </location>
</feature>
<sequence>MLGHGSSVDCRFLGGGEARGKFKKRKSFNGVASKRWCFCNPELKRKNRVASLHGRRQTEDSIKKSFSSVENNHLNSRPPSSSSSSAFLRAGSFAMLRLSYRKLCARINGGGKRTSLSQISSFHSSHTSLSPRSFFGVEDFLDDDNSRPYTYQKEKKSKTPNKHVSFKQRTVAYMEPFTLDVFNSKRFVSASITHRVTCKQVVVASTNSKDIKAALKSRSDIPACLVVGRILSDRAREVDVYTDSYTPRERDKFERKIRAVVQSLIDNGIDRSDFGDGASPGKIFIGGLAKDTTLDTFVKYFGKYGEITDSVIMKDRHTGRPRGFGFITYADPAVVDTVIAETHVINGKQVEIKRTIPKGSGDSKDFKTKKIFVGGIPTPVSEDEFKGFFSKYGKVVEHEIIRDHVTKRSRGFGFIVFDNEQVVDSILADGNMIDMNGAQVEIKKAEPKKPSNPTPAPPSYASEYRGRASYADSYSGFGSSYSGLGGAGFGPTSYRSIGSGLGGRFSDYGYGGPSEYTGRYGDYGSSEFGYRGDGPLGYTGRFSSYGGGYSGGGYGGGPGAYARGGGGGGYGGYGAGSGAGYDSGPGSSYGGIGGGMYGGSRASGYSGSSRYHPYAR</sequence>
<dbReference type="GO" id="GO:0003723">
    <property type="term" value="F:RNA binding"/>
    <property type="evidence" value="ECO:0007669"/>
    <property type="project" value="UniProtKB-UniRule"/>
</dbReference>
<keyword evidence="12" id="KW-1185">Reference proteome</keyword>
<accession>A0A9N7NAP6</accession>
<evidence type="ECO:0000256" key="1">
    <source>
        <dbReference type="ARBA" id="ARBA00004123"/>
    </source>
</evidence>
<dbReference type="OrthoDB" id="1875751at2759"/>
<dbReference type="Proteomes" id="UP001153555">
    <property type="component" value="Unassembled WGS sequence"/>
</dbReference>
<dbReference type="InterPro" id="IPR057268">
    <property type="entry name" value="Ribosomal_L18"/>
</dbReference>
<evidence type="ECO:0000256" key="4">
    <source>
        <dbReference type="ARBA" id="ARBA00022980"/>
    </source>
</evidence>
<dbReference type="Pfam" id="PF00076">
    <property type="entry name" value="RRM_1"/>
    <property type="match status" value="2"/>
</dbReference>
<dbReference type="Gene3D" id="3.30.420.80">
    <property type="entry name" value="Ribosomal protein S11"/>
    <property type="match status" value="1"/>
</dbReference>
<feature type="domain" description="RRM" evidence="10">
    <location>
        <begin position="281"/>
        <end position="357"/>
    </location>
</feature>
<dbReference type="InterPro" id="IPR000504">
    <property type="entry name" value="RRM_dom"/>
</dbReference>
<keyword evidence="6" id="KW-0539">Nucleus</keyword>
<dbReference type="GO" id="GO:1990904">
    <property type="term" value="C:ribonucleoprotein complex"/>
    <property type="evidence" value="ECO:0007669"/>
    <property type="project" value="UniProtKB-KW"/>
</dbReference>
<evidence type="ECO:0000256" key="7">
    <source>
        <dbReference type="ARBA" id="ARBA00023274"/>
    </source>
</evidence>
<evidence type="ECO:0000256" key="9">
    <source>
        <dbReference type="SAM" id="MobiDB-lite"/>
    </source>
</evidence>
<keyword evidence="7" id="KW-0687">Ribonucleoprotein</keyword>
<evidence type="ECO:0000313" key="12">
    <source>
        <dbReference type="Proteomes" id="UP001153555"/>
    </source>
</evidence>
<comment type="similarity">
    <text evidence="3">Belongs to the universal ribosomal protein uL18 family.</text>
</comment>
<evidence type="ECO:0000256" key="8">
    <source>
        <dbReference type="PROSITE-ProRule" id="PRU00176"/>
    </source>
</evidence>
<dbReference type="SUPFAM" id="SSF54928">
    <property type="entry name" value="RNA-binding domain, RBD"/>
    <property type="match status" value="2"/>
</dbReference>
<evidence type="ECO:0000313" key="11">
    <source>
        <dbReference type="EMBL" id="CAA0824801.1"/>
    </source>
</evidence>
<dbReference type="AlphaFoldDB" id="A0A9N7NAP6"/>
<dbReference type="GO" id="GO:0000785">
    <property type="term" value="C:chromatin"/>
    <property type="evidence" value="ECO:0007669"/>
    <property type="project" value="TreeGrafter"/>
</dbReference>
<comment type="subcellular location">
    <subcellularLocation>
        <location evidence="2">Mitochondrion</location>
    </subcellularLocation>
    <subcellularLocation>
        <location evidence="1">Nucleus</location>
    </subcellularLocation>
</comment>
<dbReference type="GO" id="GO:0010468">
    <property type="term" value="P:regulation of gene expression"/>
    <property type="evidence" value="ECO:0007669"/>
    <property type="project" value="TreeGrafter"/>
</dbReference>
<evidence type="ECO:0000256" key="6">
    <source>
        <dbReference type="ARBA" id="ARBA00023242"/>
    </source>
</evidence>
<dbReference type="GO" id="GO:0003735">
    <property type="term" value="F:structural constituent of ribosome"/>
    <property type="evidence" value="ECO:0007669"/>
    <property type="project" value="InterPro"/>
</dbReference>
<dbReference type="InterPro" id="IPR012677">
    <property type="entry name" value="Nucleotide-bd_a/b_plait_sf"/>
</dbReference>
<dbReference type="Gene3D" id="3.30.70.330">
    <property type="match status" value="2"/>
</dbReference>
<keyword evidence="8" id="KW-0694">RNA-binding</keyword>
<gene>
    <name evidence="11" type="ORF">SHERM_21701</name>
</gene>
<dbReference type="SMART" id="SM00360">
    <property type="entry name" value="RRM"/>
    <property type="match status" value="2"/>
</dbReference>
<dbReference type="PROSITE" id="PS50102">
    <property type="entry name" value="RRM"/>
    <property type="match status" value="2"/>
</dbReference>
<dbReference type="EMBL" id="CACSLK010024787">
    <property type="protein sequence ID" value="CAA0824801.1"/>
    <property type="molecule type" value="Genomic_DNA"/>
</dbReference>
<dbReference type="FunFam" id="3.30.420.100:FF:000004">
    <property type="entry name" value="50S ribosomal protein L18"/>
    <property type="match status" value="1"/>
</dbReference>
<protein>
    <submittedName>
        <fullName evidence="11">RNA-binding (RRM/RBD/RNP motifs) family protein</fullName>
    </submittedName>
</protein>
<dbReference type="GO" id="GO:0006412">
    <property type="term" value="P:translation"/>
    <property type="evidence" value="ECO:0007669"/>
    <property type="project" value="InterPro"/>
</dbReference>
<keyword evidence="4" id="KW-0689">Ribosomal protein</keyword>
<dbReference type="PANTHER" id="PTHR48033:SF4">
    <property type="entry name" value="OS08G0320100 PROTEIN"/>
    <property type="match status" value="1"/>
</dbReference>
<dbReference type="SUPFAM" id="SSF53137">
    <property type="entry name" value="Translational machinery components"/>
    <property type="match status" value="1"/>
</dbReference>
<dbReference type="GO" id="GO:0005739">
    <property type="term" value="C:mitochondrion"/>
    <property type="evidence" value="ECO:0007669"/>
    <property type="project" value="UniProtKB-SubCell"/>
</dbReference>
<name>A0A9N7NAP6_STRHE</name>
<dbReference type="InterPro" id="IPR036967">
    <property type="entry name" value="Ribosomal_uS11_sf"/>
</dbReference>
<proteinExistence type="inferred from homology"/>
<comment type="caution">
    <text evidence="11">The sequence shown here is derived from an EMBL/GenBank/DDBJ whole genome shotgun (WGS) entry which is preliminary data.</text>
</comment>
<dbReference type="PANTHER" id="PTHR48033">
    <property type="entry name" value="RNA-BINDING (RRM/RBD/RNP MOTIFS) FAMILY PROTEIN"/>
    <property type="match status" value="1"/>
</dbReference>
<evidence type="ECO:0000259" key="10">
    <source>
        <dbReference type="PROSITE" id="PS50102"/>
    </source>
</evidence>
<organism evidence="11 12">
    <name type="scientific">Striga hermonthica</name>
    <name type="common">Purple witchweed</name>
    <name type="synonym">Buchnera hermonthica</name>
    <dbReference type="NCBI Taxonomy" id="68872"/>
    <lineage>
        <taxon>Eukaryota</taxon>
        <taxon>Viridiplantae</taxon>
        <taxon>Streptophyta</taxon>
        <taxon>Embryophyta</taxon>
        <taxon>Tracheophyta</taxon>
        <taxon>Spermatophyta</taxon>
        <taxon>Magnoliopsida</taxon>
        <taxon>eudicotyledons</taxon>
        <taxon>Gunneridae</taxon>
        <taxon>Pentapetalae</taxon>
        <taxon>asterids</taxon>
        <taxon>lamiids</taxon>
        <taxon>Lamiales</taxon>
        <taxon>Orobanchaceae</taxon>
        <taxon>Buchnereae</taxon>
        <taxon>Striga</taxon>
    </lineage>
</organism>
<dbReference type="GO" id="GO:0005840">
    <property type="term" value="C:ribosome"/>
    <property type="evidence" value="ECO:0007669"/>
    <property type="project" value="UniProtKB-KW"/>
</dbReference>
<dbReference type="InterPro" id="IPR035979">
    <property type="entry name" value="RBD_domain_sf"/>
</dbReference>
<reference evidence="11" key="1">
    <citation type="submission" date="2019-12" db="EMBL/GenBank/DDBJ databases">
        <authorList>
            <person name="Scholes J."/>
        </authorList>
    </citation>
    <scope>NUCLEOTIDE SEQUENCE</scope>
</reference>
<keyword evidence="5" id="KW-0496">Mitochondrion</keyword>
<dbReference type="GO" id="GO:0005654">
    <property type="term" value="C:nucleoplasm"/>
    <property type="evidence" value="ECO:0007669"/>
    <property type="project" value="TreeGrafter"/>
</dbReference>
<feature type="domain" description="RRM" evidence="10">
    <location>
        <begin position="369"/>
        <end position="447"/>
    </location>
</feature>